<dbReference type="AlphaFoldDB" id="A0AAD2CS85"/>
<evidence type="ECO:0008006" key="3">
    <source>
        <dbReference type="Google" id="ProtNLM"/>
    </source>
</evidence>
<evidence type="ECO:0000313" key="1">
    <source>
        <dbReference type="EMBL" id="CAJ1944873.1"/>
    </source>
</evidence>
<reference evidence="1" key="1">
    <citation type="submission" date="2023-08" db="EMBL/GenBank/DDBJ databases">
        <authorList>
            <person name="Audoor S."/>
            <person name="Bilcke G."/>
        </authorList>
    </citation>
    <scope>NUCLEOTIDE SEQUENCE</scope>
</reference>
<dbReference type="Proteomes" id="UP001295423">
    <property type="component" value="Unassembled WGS sequence"/>
</dbReference>
<sequence length="271" mass="30980">MVNNKQLTIRFHVDDVLASHMEQQVLEDFFTWVNDRYGGLKEMTCTRGQVHTYLGMTLDFSKKGKMKICMDDYMDCMLSEFPVKFKDNEIQETPAGNNLLEKGKGAPLEKERREVFNWFVAKSLFLSTISPTVSILASSVQSPNLSDWQKLVGLMRYIHSTKGWHLTLSADDLHVIKWYVDAPFAVHPDFKSHTGAVMTMGTGAVQAITQKQKLNCDSITHAELIGVHDAMSNILWTRLFMEEQGYPIEHVLFHHRMKNVPSSTNHSLLCR</sequence>
<comment type="caution">
    <text evidence="1">The sequence shown here is derived from an EMBL/GenBank/DDBJ whole genome shotgun (WGS) entry which is preliminary data.</text>
</comment>
<name>A0AAD2CS85_9STRA</name>
<gene>
    <name evidence="1" type="ORF">CYCCA115_LOCUS9090</name>
</gene>
<organism evidence="1 2">
    <name type="scientific">Cylindrotheca closterium</name>
    <dbReference type="NCBI Taxonomy" id="2856"/>
    <lineage>
        <taxon>Eukaryota</taxon>
        <taxon>Sar</taxon>
        <taxon>Stramenopiles</taxon>
        <taxon>Ochrophyta</taxon>
        <taxon>Bacillariophyta</taxon>
        <taxon>Bacillariophyceae</taxon>
        <taxon>Bacillariophycidae</taxon>
        <taxon>Bacillariales</taxon>
        <taxon>Bacillariaceae</taxon>
        <taxon>Cylindrotheca</taxon>
    </lineage>
</organism>
<protein>
    <recommendedName>
        <fullName evidence="3">Reverse transcriptase Ty1/copia-type domain-containing protein</fullName>
    </recommendedName>
</protein>
<proteinExistence type="predicted"/>
<keyword evidence="2" id="KW-1185">Reference proteome</keyword>
<dbReference type="EMBL" id="CAKOGP040001265">
    <property type="protein sequence ID" value="CAJ1944873.1"/>
    <property type="molecule type" value="Genomic_DNA"/>
</dbReference>
<evidence type="ECO:0000313" key="2">
    <source>
        <dbReference type="Proteomes" id="UP001295423"/>
    </source>
</evidence>
<accession>A0AAD2CS85</accession>